<gene>
    <name evidence="1" type="ORF">Harvfovirus6_12</name>
</gene>
<sequence>MLNGNSNLINGMRRFSFIVRQSCRLLTPVASRIPRRIPERSLFLRKFVTLTTAAASIPIIAAITPQNPSYHAKAIDYIKNEEWDIYLESPEKYQRSFTKTLEYLRYCQQHSPELKTIFIDIDFEKLIYKLIALDTTANKIHYLKIFSDTFGFDNLPKPMKIFYKILRDTNIPWLSPISAYIFSNIHNEASQKEILTILSAASHNREMFEIIKIIISTSKTKIIVPGYSKYADSYNNFYYFASRNLIDPAETDQYFEKIMYSSDCTPRQTRRTLDYLIALNPDPSAKKALTLITLNVIQYYGTTEERKTFLSSLIDTIDYTFTEEEAKIFSEAVGTSYNALKNHQSKTDAQNFIQYISSSHPKLGIKIELPNPLESLY</sequence>
<reference evidence="1" key="1">
    <citation type="submission" date="2018-10" db="EMBL/GenBank/DDBJ databases">
        <title>Hidden diversity of soil giant viruses.</title>
        <authorList>
            <person name="Schulz F."/>
            <person name="Alteio L."/>
            <person name="Goudeau D."/>
            <person name="Ryan E.M."/>
            <person name="Malmstrom R.R."/>
            <person name="Blanchard J."/>
            <person name="Woyke T."/>
        </authorList>
    </citation>
    <scope>NUCLEOTIDE SEQUENCE</scope>
    <source>
        <strain evidence="1">HAV1</strain>
    </source>
</reference>
<evidence type="ECO:0000313" key="1">
    <source>
        <dbReference type="EMBL" id="AYV80762.1"/>
    </source>
</evidence>
<organism evidence="1">
    <name type="scientific">Harvfovirus sp</name>
    <dbReference type="NCBI Taxonomy" id="2487768"/>
    <lineage>
        <taxon>Viruses</taxon>
        <taxon>Varidnaviria</taxon>
        <taxon>Bamfordvirae</taxon>
        <taxon>Nucleocytoviricota</taxon>
        <taxon>Megaviricetes</taxon>
        <taxon>Imitervirales</taxon>
        <taxon>Mimiviridae</taxon>
        <taxon>Klosneuvirinae</taxon>
    </lineage>
</organism>
<protein>
    <submittedName>
        <fullName evidence="1">Uncharacterized protein</fullName>
    </submittedName>
</protein>
<accession>A0A3G5A0R3</accession>
<proteinExistence type="predicted"/>
<name>A0A3G5A0R3_9VIRU</name>
<dbReference type="EMBL" id="MK072248">
    <property type="protein sequence ID" value="AYV80762.1"/>
    <property type="molecule type" value="Genomic_DNA"/>
</dbReference>